<protein>
    <submittedName>
        <fullName evidence="2">Uncharacterized protein</fullName>
    </submittedName>
</protein>
<dbReference type="PANTHER" id="PTHR48238">
    <property type="entry name" value="BNACNNG09570D PROTEIN"/>
    <property type="match status" value="1"/>
</dbReference>
<feature type="compositionally biased region" description="Low complexity" evidence="1">
    <location>
        <begin position="61"/>
        <end position="75"/>
    </location>
</feature>
<name>A0AAV5JN29_9ROSI</name>
<feature type="region of interest" description="Disordered" evidence="1">
    <location>
        <begin position="1"/>
        <end position="24"/>
    </location>
</feature>
<proteinExistence type="predicted"/>
<feature type="region of interest" description="Disordered" evidence="1">
    <location>
        <begin position="49"/>
        <end position="75"/>
    </location>
</feature>
<keyword evidence="3" id="KW-1185">Reference proteome</keyword>
<dbReference type="EMBL" id="BPVZ01000039">
    <property type="protein sequence ID" value="GKV13846.1"/>
    <property type="molecule type" value="Genomic_DNA"/>
</dbReference>
<dbReference type="AlphaFoldDB" id="A0AAV5JN29"/>
<gene>
    <name evidence="2" type="ORF">SLEP1_g24818</name>
</gene>
<organism evidence="2 3">
    <name type="scientific">Rubroshorea leprosula</name>
    <dbReference type="NCBI Taxonomy" id="152421"/>
    <lineage>
        <taxon>Eukaryota</taxon>
        <taxon>Viridiplantae</taxon>
        <taxon>Streptophyta</taxon>
        <taxon>Embryophyta</taxon>
        <taxon>Tracheophyta</taxon>
        <taxon>Spermatophyta</taxon>
        <taxon>Magnoliopsida</taxon>
        <taxon>eudicotyledons</taxon>
        <taxon>Gunneridae</taxon>
        <taxon>Pentapetalae</taxon>
        <taxon>rosids</taxon>
        <taxon>malvids</taxon>
        <taxon>Malvales</taxon>
        <taxon>Dipterocarpaceae</taxon>
        <taxon>Rubroshorea</taxon>
    </lineage>
</organism>
<dbReference type="Proteomes" id="UP001054252">
    <property type="component" value="Unassembled WGS sequence"/>
</dbReference>
<dbReference type="PANTHER" id="PTHR48238:SF1">
    <property type="entry name" value="(RAPE) HYPOTHETICAL PROTEIN"/>
    <property type="match status" value="1"/>
</dbReference>
<accession>A0AAV5JN29</accession>
<sequence length="146" mass="16159">MFGRVRAPSSSPESLERPPPKIIKDDPLSVYEATLMKLRVGSQRHLHSLPEAARDVDGDCSSVTVSESPTSPSSPCAEMMTIESNHISANLLRSSENVSLNEEVIMMDTDDSVERREELESISSFPVNQIHDQVVLLRRKDANNIA</sequence>
<evidence type="ECO:0000256" key="1">
    <source>
        <dbReference type="SAM" id="MobiDB-lite"/>
    </source>
</evidence>
<comment type="caution">
    <text evidence="2">The sequence shown here is derived from an EMBL/GenBank/DDBJ whole genome shotgun (WGS) entry which is preliminary data.</text>
</comment>
<feature type="compositionally biased region" description="Basic and acidic residues" evidence="1">
    <location>
        <begin position="14"/>
        <end position="24"/>
    </location>
</feature>
<evidence type="ECO:0000313" key="2">
    <source>
        <dbReference type="EMBL" id="GKV13846.1"/>
    </source>
</evidence>
<reference evidence="2 3" key="1">
    <citation type="journal article" date="2021" name="Commun. Biol.">
        <title>The genome of Shorea leprosula (Dipterocarpaceae) highlights the ecological relevance of drought in aseasonal tropical rainforests.</title>
        <authorList>
            <person name="Ng K.K.S."/>
            <person name="Kobayashi M.J."/>
            <person name="Fawcett J.A."/>
            <person name="Hatakeyama M."/>
            <person name="Paape T."/>
            <person name="Ng C.H."/>
            <person name="Ang C.C."/>
            <person name="Tnah L.H."/>
            <person name="Lee C.T."/>
            <person name="Nishiyama T."/>
            <person name="Sese J."/>
            <person name="O'Brien M.J."/>
            <person name="Copetti D."/>
            <person name="Mohd Noor M.I."/>
            <person name="Ong R.C."/>
            <person name="Putra M."/>
            <person name="Sireger I.Z."/>
            <person name="Indrioko S."/>
            <person name="Kosugi Y."/>
            <person name="Izuno A."/>
            <person name="Isagi Y."/>
            <person name="Lee S.L."/>
            <person name="Shimizu K.K."/>
        </authorList>
    </citation>
    <scope>NUCLEOTIDE SEQUENCE [LARGE SCALE GENOMIC DNA]</scope>
    <source>
        <strain evidence="2">214</strain>
    </source>
</reference>
<evidence type="ECO:0000313" key="3">
    <source>
        <dbReference type="Proteomes" id="UP001054252"/>
    </source>
</evidence>